<dbReference type="SUPFAM" id="SSF82199">
    <property type="entry name" value="SET domain"/>
    <property type="match status" value="1"/>
</dbReference>
<dbReference type="AlphaFoldDB" id="A0A7J6KT96"/>
<dbReference type="Gene3D" id="3.90.1410.10">
    <property type="entry name" value="set domain protein methyltransferase, domain 1"/>
    <property type="match status" value="1"/>
</dbReference>
<dbReference type="PROSITE" id="PS50280">
    <property type="entry name" value="SET"/>
    <property type="match status" value="1"/>
</dbReference>
<dbReference type="GO" id="GO:0016279">
    <property type="term" value="F:protein-lysine N-methyltransferase activity"/>
    <property type="evidence" value="ECO:0007669"/>
    <property type="project" value="TreeGrafter"/>
</dbReference>
<organism evidence="2 3">
    <name type="scientific">Perkinsus chesapeaki</name>
    <name type="common">Clam parasite</name>
    <name type="synonym">Perkinsus andrewsi</name>
    <dbReference type="NCBI Taxonomy" id="330153"/>
    <lineage>
        <taxon>Eukaryota</taxon>
        <taxon>Sar</taxon>
        <taxon>Alveolata</taxon>
        <taxon>Perkinsozoa</taxon>
        <taxon>Perkinsea</taxon>
        <taxon>Perkinsida</taxon>
        <taxon>Perkinsidae</taxon>
        <taxon>Perkinsus</taxon>
    </lineage>
</organism>
<evidence type="ECO:0000313" key="3">
    <source>
        <dbReference type="Proteomes" id="UP000591131"/>
    </source>
</evidence>
<dbReference type="PANTHER" id="PTHR13271">
    <property type="entry name" value="UNCHARACTERIZED PUTATIVE METHYLTRANSFERASE"/>
    <property type="match status" value="1"/>
</dbReference>
<proteinExistence type="predicted"/>
<dbReference type="InterPro" id="IPR001214">
    <property type="entry name" value="SET_dom"/>
</dbReference>
<dbReference type="CDD" id="cd10527">
    <property type="entry name" value="SET_LSMT"/>
    <property type="match status" value="1"/>
</dbReference>
<accession>A0A7J6KT96</accession>
<evidence type="ECO:0000313" key="2">
    <source>
        <dbReference type="EMBL" id="KAF4650525.1"/>
    </source>
</evidence>
<protein>
    <recommendedName>
        <fullName evidence="1">SET domain-containing protein</fullName>
    </recommendedName>
</protein>
<dbReference type="EMBL" id="JAAPAO010001238">
    <property type="protein sequence ID" value="KAF4650525.1"/>
    <property type="molecule type" value="Genomic_DNA"/>
</dbReference>
<name>A0A7J6KT96_PERCH</name>
<keyword evidence="3" id="KW-1185">Reference proteome</keyword>
<dbReference type="Proteomes" id="UP000591131">
    <property type="component" value="Unassembled WGS sequence"/>
</dbReference>
<feature type="domain" description="SET" evidence="1">
    <location>
        <begin position="85"/>
        <end position="338"/>
    </location>
</feature>
<dbReference type="InterPro" id="IPR046341">
    <property type="entry name" value="SET_dom_sf"/>
</dbReference>
<evidence type="ECO:0000259" key="1">
    <source>
        <dbReference type="PROSITE" id="PS50280"/>
    </source>
</evidence>
<comment type="caution">
    <text evidence="2">The sequence shown here is derived from an EMBL/GenBank/DDBJ whole genome shotgun (WGS) entry which is preliminary data.</text>
</comment>
<sequence length="511" mass="55399">MQLSRSACAALSGIRAPSAFQGRLSEPSRFILGMTAFAGVSLWAVTSTRDETICEERSKAAAAAAVVARDVNTQNLVDMMVKEGGKVHSAVTITDKGPKGMGLVVNQSIPTGTALIAIPKKSKILINIDTIRDDPDFGQIICFLKGAGLDERGCLAFWLVCQKLAALEGSTVKTKWAPYATMLPTARKLRNHPLLLDESTLASLDGTALYASVTSMKDNVLRQLGHLLDILSKLELKGPPEAFTRHTKVKQLWLWAHAVLLSRSGFGLTGEPGDRGVMAGEGLLILPFVDFANHDSKGGTAEIRASSTLGWFGGSSETISLVTKRDLPAGEEVLISYTGGDILSAEQSMFTYGFRMDRNGLPDKFAVPSVSKPGGSDMRNVMRRLVHMDITGDDEGGGDQADVITIQKDTYPEALVAYMAVDILAERKGKLESLCQAYSSTDRHQQGMPPQVKILLSSVRSEAERRAEALLLRWLQSLNSKSASHADKMYQEYRDDLVEAVESVMMILHKA</sequence>
<dbReference type="OrthoDB" id="441812at2759"/>
<dbReference type="InterPro" id="IPR050600">
    <property type="entry name" value="SETD3_SETD6_MTase"/>
</dbReference>
<dbReference type="Pfam" id="PF00856">
    <property type="entry name" value="SET"/>
    <property type="match status" value="1"/>
</dbReference>
<gene>
    <name evidence="2" type="ORF">FOL47_001080</name>
</gene>
<reference evidence="2 3" key="1">
    <citation type="submission" date="2020-04" db="EMBL/GenBank/DDBJ databases">
        <title>Perkinsus chesapeaki whole genome sequence.</title>
        <authorList>
            <person name="Bogema D.R."/>
        </authorList>
    </citation>
    <scope>NUCLEOTIDE SEQUENCE [LARGE SCALE GENOMIC DNA]</scope>
    <source>
        <strain evidence="2">ATCC PRA-425</strain>
    </source>
</reference>